<dbReference type="AlphaFoldDB" id="B4IMP7"/>
<dbReference type="Proteomes" id="UP000001292">
    <property type="component" value="Unassembled WGS sequence"/>
</dbReference>
<protein>
    <submittedName>
        <fullName evidence="2">GM24048</fullName>
    </submittedName>
</protein>
<name>B4IMP7_DROSE</name>
<reference evidence="2 3" key="1">
    <citation type="journal article" date="2007" name="Nature">
        <title>Evolution of genes and genomes on the Drosophila phylogeny.</title>
        <authorList>
            <consortium name="Drosophila 12 Genomes Consortium"/>
            <person name="Clark A.G."/>
            <person name="Eisen M.B."/>
            <person name="Smith D.R."/>
            <person name="Bergman C.M."/>
            <person name="Oliver B."/>
            <person name="Markow T.A."/>
            <person name="Kaufman T.C."/>
            <person name="Kellis M."/>
            <person name="Gelbart W."/>
            <person name="Iyer V.N."/>
            <person name="Pollard D.A."/>
            <person name="Sackton T.B."/>
            <person name="Larracuente A.M."/>
            <person name="Singh N.D."/>
            <person name="Abad J.P."/>
            <person name="Abt D.N."/>
            <person name="Adryan B."/>
            <person name="Aguade M."/>
            <person name="Akashi H."/>
            <person name="Anderson W.W."/>
            <person name="Aquadro C.F."/>
            <person name="Ardell D.H."/>
            <person name="Arguello R."/>
            <person name="Artieri C.G."/>
            <person name="Barbash D.A."/>
            <person name="Barker D."/>
            <person name="Barsanti P."/>
            <person name="Batterham P."/>
            <person name="Batzoglou S."/>
            <person name="Begun D."/>
            <person name="Bhutkar A."/>
            <person name="Blanco E."/>
            <person name="Bosak S.A."/>
            <person name="Bradley R.K."/>
            <person name="Brand A.D."/>
            <person name="Brent M.R."/>
            <person name="Brooks A.N."/>
            <person name="Brown R.H."/>
            <person name="Butlin R.K."/>
            <person name="Caggese C."/>
            <person name="Calvi B.R."/>
            <person name="Bernardo de Carvalho A."/>
            <person name="Caspi A."/>
            <person name="Castrezana S."/>
            <person name="Celniker S.E."/>
            <person name="Chang J.L."/>
            <person name="Chapple C."/>
            <person name="Chatterji S."/>
            <person name="Chinwalla A."/>
            <person name="Civetta A."/>
            <person name="Clifton S.W."/>
            <person name="Comeron J.M."/>
            <person name="Costello J.C."/>
            <person name="Coyne J.A."/>
            <person name="Daub J."/>
            <person name="David R.G."/>
            <person name="Delcher A.L."/>
            <person name="Delehaunty K."/>
            <person name="Do C.B."/>
            <person name="Ebling H."/>
            <person name="Edwards K."/>
            <person name="Eickbush T."/>
            <person name="Evans J.D."/>
            <person name="Filipski A."/>
            <person name="Findeiss S."/>
            <person name="Freyhult E."/>
            <person name="Fulton L."/>
            <person name="Fulton R."/>
            <person name="Garcia A.C."/>
            <person name="Gardiner A."/>
            <person name="Garfield D.A."/>
            <person name="Garvin B.E."/>
            <person name="Gibson G."/>
            <person name="Gilbert D."/>
            <person name="Gnerre S."/>
            <person name="Godfrey J."/>
            <person name="Good R."/>
            <person name="Gotea V."/>
            <person name="Gravely B."/>
            <person name="Greenberg A.J."/>
            <person name="Griffiths-Jones S."/>
            <person name="Gross S."/>
            <person name="Guigo R."/>
            <person name="Gustafson E.A."/>
            <person name="Haerty W."/>
            <person name="Hahn M.W."/>
            <person name="Halligan D.L."/>
            <person name="Halpern A.L."/>
            <person name="Halter G.M."/>
            <person name="Han M.V."/>
            <person name="Heger A."/>
            <person name="Hillier L."/>
            <person name="Hinrichs A.S."/>
            <person name="Holmes I."/>
            <person name="Hoskins R.A."/>
            <person name="Hubisz M.J."/>
            <person name="Hultmark D."/>
            <person name="Huntley M.A."/>
            <person name="Jaffe D.B."/>
            <person name="Jagadeeshan S."/>
            <person name="Jeck W.R."/>
            <person name="Johnson J."/>
            <person name="Jones C.D."/>
            <person name="Jordan W.C."/>
            <person name="Karpen G.H."/>
            <person name="Kataoka E."/>
            <person name="Keightley P.D."/>
            <person name="Kheradpour P."/>
            <person name="Kirkness E.F."/>
            <person name="Koerich L.B."/>
            <person name="Kristiansen K."/>
            <person name="Kudrna D."/>
            <person name="Kulathinal R.J."/>
            <person name="Kumar S."/>
            <person name="Kwok R."/>
            <person name="Lander E."/>
            <person name="Langley C.H."/>
            <person name="Lapoint R."/>
            <person name="Lazzaro B.P."/>
            <person name="Lee S.J."/>
            <person name="Levesque L."/>
            <person name="Li R."/>
            <person name="Lin C.F."/>
            <person name="Lin M.F."/>
            <person name="Lindblad-Toh K."/>
            <person name="Llopart A."/>
            <person name="Long M."/>
            <person name="Low L."/>
            <person name="Lozovsky E."/>
            <person name="Lu J."/>
            <person name="Luo M."/>
            <person name="Machado C.A."/>
            <person name="Makalowski W."/>
            <person name="Marzo M."/>
            <person name="Matsuda M."/>
            <person name="Matzkin L."/>
            <person name="McAllister B."/>
            <person name="McBride C.S."/>
            <person name="McKernan B."/>
            <person name="McKernan K."/>
            <person name="Mendez-Lago M."/>
            <person name="Minx P."/>
            <person name="Mollenhauer M.U."/>
            <person name="Montooth K."/>
            <person name="Mount S.M."/>
            <person name="Mu X."/>
            <person name="Myers E."/>
            <person name="Negre B."/>
            <person name="Newfeld S."/>
            <person name="Nielsen R."/>
            <person name="Noor M.A."/>
            <person name="O'Grady P."/>
            <person name="Pachter L."/>
            <person name="Papaceit M."/>
            <person name="Parisi M.J."/>
            <person name="Parisi M."/>
            <person name="Parts L."/>
            <person name="Pedersen J.S."/>
            <person name="Pesole G."/>
            <person name="Phillippy A.M."/>
            <person name="Ponting C.P."/>
            <person name="Pop M."/>
            <person name="Porcelli D."/>
            <person name="Powell J.R."/>
            <person name="Prohaska S."/>
            <person name="Pruitt K."/>
            <person name="Puig M."/>
            <person name="Quesneville H."/>
            <person name="Ram K.R."/>
            <person name="Rand D."/>
            <person name="Rasmussen M.D."/>
            <person name="Reed L.K."/>
            <person name="Reenan R."/>
            <person name="Reily A."/>
            <person name="Remington K.A."/>
            <person name="Rieger T.T."/>
            <person name="Ritchie M.G."/>
            <person name="Robin C."/>
            <person name="Rogers Y.H."/>
            <person name="Rohde C."/>
            <person name="Rozas J."/>
            <person name="Rubenfield M.J."/>
            <person name="Ruiz A."/>
            <person name="Russo S."/>
            <person name="Salzberg S.L."/>
            <person name="Sanchez-Gracia A."/>
            <person name="Saranga D.J."/>
            <person name="Sato H."/>
            <person name="Schaeffer S.W."/>
            <person name="Schatz M.C."/>
            <person name="Schlenke T."/>
            <person name="Schwartz R."/>
            <person name="Segarra C."/>
            <person name="Singh R.S."/>
            <person name="Sirot L."/>
            <person name="Sirota M."/>
            <person name="Sisneros N.B."/>
            <person name="Smith C.D."/>
            <person name="Smith T.F."/>
            <person name="Spieth J."/>
            <person name="Stage D.E."/>
            <person name="Stark A."/>
            <person name="Stephan W."/>
            <person name="Strausberg R.L."/>
            <person name="Strempel S."/>
            <person name="Sturgill D."/>
            <person name="Sutton G."/>
            <person name="Sutton G.G."/>
            <person name="Tao W."/>
            <person name="Teichmann S."/>
            <person name="Tobari Y.N."/>
            <person name="Tomimura Y."/>
            <person name="Tsolas J.M."/>
            <person name="Valente V.L."/>
            <person name="Venter E."/>
            <person name="Venter J.C."/>
            <person name="Vicario S."/>
            <person name="Vieira F.G."/>
            <person name="Vilella A.J."/>
            <person name="Villasante A."/>
            <person name="Walenz B."/>
            <person name="Wang J."/>
            <person name="Wasserman M."/>
            <person name="Watts T."/>
            <person name="Wilson D."/>
            <person name="Wilson R.K."/>
            <person name="Wing R.A."/>
            <person name="Wolfner M.F."/>
            <person name="Wong A."/>
            <person name="Wong G.K."/>
            <person name="Wu C.I."/>
            <person name="Wu G."/>
            <person name="Yamamoto D."/>
            <person name="Yang H.P."/>
            <person name="Yang S.P."/>
            <person name="Yorke J.A."/>
            <person name="Yoshida K."/>
            <person name="Zdobnov E."/>
            <person name="Zhang P."/>
            <person name="Zhang Y."/>
            <person name="Zimin A.V."/>
            <person name="Baldwin J."/>
            <person name="Abdouelleil A."/>
            <person name="Abdulkadir J."/>
            <person name="Abebe A."/>
            <person name="Abera B."/>
            <person name="Abreu J."/>
            <person name="Acer S.C."/>
            <person name="Aftuck L."/>
            <person name="Alexander A."/>
            <person name="An P."/>
            <person name="Anderson E."/>
            <person name="Anderson S."/>
            <person name="Arachi H."/>
            <person name="Azer M."/>
            <person name="Bachantsang P."/>
            <person name="Barry A."/>
            <person name="Bayul T."/>
            <person name="Berlin A."/>
            <person name="Bessette D."/>
            <person name="Bloom T."/>
            <person name="Blye J."/>
            <person name="Boguslavskiy L."/>
            <person name="Bonnet C."/>
            <person name="Boukhgalter B."/>
            <person name="Bourzgui I."/>
            <person name="Brown A."/>
            <person name="Cahill P."/>
            <person name="Channer S."/>
            <person name="Cheshatsang Y."/>
            <person name="Chuda L."/>
            <person name="Citroen M."/>
            <person name="Collymore A."/>
            <person name="Cooke P."/>
            <person name="Costello M."/>
            <person name="D'Aco K."/>
            <person name="Daza R."/>
            <person name="De Haan G."/>
            <person name="DeGray S."/>
            <person name="DeMaso C."/>
            <person name="Dhargay N."/>
            <person name="Dooley K."/>
            <person name="Dooley E."/>
            <person name="Doricent M."/>
            <person name="Dorje P."/>
            <person name="Dorjee K."/>
            <person name="Dupes A."/>
            <person name="Elong R."/>
            <person name="Falk J."/>
            <person name="Farina A."/>
            <person name="Faro S."/>
            <person name="Ferguson D."/>
            <person name="Fisher S."/>
            <person name="Foley C.D."/>
            <person name="Franke A."/>
            <person name="Friedrich D."/>
            <person name="Gadbois L."/>
            <person name="Gearin G."/>
            <person name="Gearin C.R."/>
            <person name="Giannoukos G."/>
            <person name="Goode T."/>
            <person name="Graham J."/>
            <person name="Grandbois E."/>
            <person name="Grewal S."/>
            <person name="Gyaltsen K."/>
            <person name="Hafez N."/>
            <person name="Hagos B."/>
            <person name="Hall J."/>
            <person name="Henson C."/>
            <person name="Hollinger A."/>
            <person name="Honan T."/>
            <person name="Huard M.D."/>
            <person name="Hughes L."/>
            <person name="Hurhula B."/>
            <person name="Husby M.E."/>
            <person name="Kamat A."/>
            <person name="Kanga B."/>
            <person name="Kashin S."/>
            <person name="Khazanovich D."/>
            <person name="Kisner P."/>
            <person name="Lance K."/>
            <person name="Lara M."/>
            <person name="Lee W."/>
            <person name="Lennon N."/>
            <person name="Letendre F."/>
            <person name="LeVine R."/>
            <person name="Lipovsky A."/>
            <person name="Liu X."/>
            <person name="Liu J."/>
            <person name="Liu S."/>
            <person name="Lokyitsang T."/>
            <person name="Lokyitsang Y."/>
            <person name="Lubonja R."/>
            <person name="Lui A."/>
            <person name="MacDonald P."/>
            <person name="Magnisalis V."/>
            <person name="Maru K."/>
            <person name="Matthews C."/>
            <person name="McCusker W."/>
            <person name="McDonough S."/>
            <person name="Mehta T."/>
            <person name="Meldrim J."/>
            <person name="Meneus L."/>
            <person name="Mihai O."/>
            <person name="Mihalev A."/>
            <person name="Mihova T."/>
            <person name="Mittelman R."/>
            <person name="Mlenga V."/>
            <person name="Montmayeur A."/>
            <person name="Mulrain L."/>
            <person name="Navidi A."/>
            <person name="Naylor J."/>
            <person name="Negash T."/>
            <person name="Nguyen T."/>
            <person name="Nguyen N."/>
            <person name="Nicol R."/>
            <person name="Norbu C."/>
            <person name="Norbu N."/>
            <person name="Novod N."/>
            <person name="O'Neill B."/>
            <person name="Osman S."/>
            <person name="Markiewicz E."/>
            <person name="Oyono O.L."/>
            <person name="Patti C."/>
            <person name="Phunkhang P."/>
            <person name="Pierre F."/>
            <person name="Priest M."/>
            <person name="Raghuraman S."/>
            <person name="Rege F."/>
            <person name="Reyes R."/>
            <person name="Rise C."/>
            <person name="Rogov P."/>
            <person name="Ross K."/>
            <person name="Ryan E."/>
            <person name="Settipalli S."/>
            <person name="Shea T."/>
            <person name="Sherpa N."/>
            <person name="Shi L."/>
            <person name="Shih D."/>
            <person name="Sparrow T."/>
            <person name="Spaulding J."/>
            <person name="Stalker J."/>
            <person name="Stange-Thomann N."/>
            <person name="Stavropoulos S."/>
            <person name="Stone C."/>
            <person name="Strader C."/>
            <person name="Tesfaye S."/>
            <person name="Thomson T."/>
            <person name="Thoulutsang Y."/>
            <person name="Thoulutsang D."/>
            <person name="Topham K."/>
            <person name="Topping I."/>
            <person name="Tsamla T."/>
            <person name="Vassiliev H."/>
            <person name="Vo A."/>
            <person name="Wangchuk T."/>
            <person name="Wangdi T."/>
            <person name="Weiand M."/>
            <person name="Wilkinson J."/>
            <person name="Wilson A."/>
            <person name="Yadav S."/>
            <person name="Young G."/>
            <person name="Yu Q."/>
            <person name="Zembek L."/>
            <person name="Zhong D."/>
            <person name="Zimmer A."/>
            <person name="Zwirko Z."/>
            <person name="Jaffe D.B."/>
            <person name="Alvarez P."/>
            <person name="Brockman W."/>
            <person name="Butler J."/>
            <person name="Chin C."/>
            <person name="Gnerre S."/>
            <person name="Grabherr M."/>
            <person name="Kleber M."/>
            <person name="Mauceli E."/>
            <person name="MacCallum I."/>
        </authorList>
    </citation>
    <scope>NUCLEOTIDE SEQUENCE [LARGE SCALE GENOMIC DNA]</scope>
    <source>
        <strain evidence="3">Rob3c / Tucson 14021-0248.25</strain>
    </source>
</reference>
<feature type="region of interest" description="Disordered" evidence="1">
    <location>
        <begin position="57"/>
        <end position="97"/>
    </location>
</feature>
<evidence type="ECO:0000313" key="3">
    <source>
        <dbReference type="Proteomes" id="UP000001292"/>
    </source>
</evidence>
<feature type="region of interest" description="Disordered" evidence="1">
    <location>
        <begin position="181"/>
        <end position="212"/>
    </location>
</feature>
<dbReference type="OMA" id="FRYEDHE"/>
<dbReference type="HOGENOM" id="CLU_049238_1_0_1"/>
<dbReference type="PhylomeDB" id="B4IMP7"/>
<sequence length="212" mass="24684">MRKTLSEFIDQTADEPESVAIIEALEREYGRRPAVEVKVTGVEGLVRSLDFASMAEASGSRSERQEIGQERRDSSRERRKRRETSRDRRETARAAPQDYAKVAKQVREWSFRYDGNEKPLEFLELDINQIPRAMPELLTGRALKWFIANNKFWETWVEFIQSFQEFFLPRGFMTKLADQVRQRKQRHRNNTSVLNGTKQAKGKALSGSRGEV</sequence>
<proteinExistence type="predicted"/>
<keyword evidence="3" id="KW-1185">Reference proteome</keyword>
<evidence type="ECO:0000256" key="1">
    <source>
        <dbReference type="SAM" id="MobiDB-lite"/>
    </source>
</evidence>
<gene>
    <name evidence="2" type="primary">Dsec\GM24048</name>
    <name evidence="2" type="ORF">Dsec_GM24048</name>
</gene>
<evidence type="ECO:0000313" key="2">
    <source>
        <dbReference type="EMBL" id="EDW51021.1"/>
    </source>
</evidence>
<organism evidence="3">
    <name type="scientific">Drosophila sechellia</name>
    <name type="common">Fruit fly</name>
    <dbReference type="NCBI Taxonomy" id="7238"/>
    <lineage>
        <taxon>Eukaryota</taxon>
        <taxon>Metazoa</taxon>
        <taxon>Ecdysozoa</taxon>
        <taxon>Arthropoda</taxon>
        <taxon>Hexapoda</taxon>
        <taxon>Insecta</taxon>
        <taxon>Pterygota</taxon>
        <taxon>Neoptera</taxon>
        <taxon>Endopterygota</taxon>
        <taxon>Diptera</taxon>
        <taxon>Brachycera</taxon>
        <taxon>Muscomorpha</taxon>
        <taxon>Ephydroidea</taxon>
        <taxon>Drosophilidae</taxon>
        <taxon>Drosophila</taxon>
        <taxon>Sophophora</taxon>
    </lineage>
</organism>
<dbReference type="EMBL" id="CH481121">
    <property type="protein sequence ID" value="EDW51021.1"/>
    <property type="molecule type" value="Genomic_DNA"/>
</dbReference>
<feature type="compositionally biased region" description="Basic and acidic residues" evidence="1">
    <location>
        <begin position="61"/>
        <end position="76"/>
    </location>
</feature>
<accession>B4IMP7</accession>